<keyword evidence="2" id="KW-1185">Reference proteome</keyword>
<evidence type="ECO:0000313" key="2">
    <source>
        <dbReference type="Proteomes" id="UP000244174"/>
    </source>
</evidence>
<sequence length="65" mass="7457">MQYYYTRKNPDARGVIQVHADRCKDLPVVLERIYLGIFPNANLAISSAKEKLQLTKVRICACCKE</sequence>
<evidence type="ECO:0000313" key="1">
    <source>
        <dbReference type="EMBL" id="PTX44347.1"/>
    </source>
</evidence>
<dbReference type="RefSeq" id="WP_108170314.1">
    <property type="nucleotide sequence ID" value="NZ_QBKQ01000001.1"/>
</dbReference>
<accession>A0A2T6AKM9</accession>
<dbReference type="Proteomes" id="UP000244174">
    <property type="component" value="Unassembled WGS sequence"/>
</dbReference>
<dbReference type="OrthoDB" id="47198at2"/>
<dbReference type="AlphaFoldDB" id="A0A2T6AKM9"/>
<proteinExistence type="predicted"/>
<gene>
    <name evidence="1" type="ORF">C8P64_0324</name>
</gene>
<comment type="caution">
    <text evidence="1">The sequence shown here is derived from an EMBL/GenBank/DDBJ whole genome shotgun (WGS) entry which is preliminary data.</text>
</comment>
<organism evidence="1 2">
    <name type="scientific">Christiangramia gaetbulicola</name>
    <dbReference type="NCBI Taxonomy" id="703340"/>
    <lineage>
        <taxon>Bacteria</taxon>
        <taxon>Pseudomonadati</taxon>
        <taxon>Bacteroidota</taxon>
        <taxon>Flavobacteriia</taxon>
        <taxon>Flavobacteriales</taxon>
        <taxon>Flavobacteriaceae</taxon>
        <taxon>Christiangramia</taxon>
    </lineage>
</organism>
<reference evidence="1 2" key="1">
    <citation type="submission" date="2018-04" db="EMBL/GenBank/DDBJ databases">
        <title>Genomic Encyclopedia of Archaeal and Bacterial Type Strains, Phase II (KMG-II): from individual species to whole genera.</title>
        <authorList>
            <person name="Goeker M."/>
        </authorList>
    </citation>
    <scope>NUCLEOTIDE SEQUENCE [LARGE SCALE GENOMIC DNA]</scope>
    <source>
        <strain evidence="1 2">DSM 23082</strain>
    </source>
</reference>
<dbReference type="EMBL" id="QBKQ01000001">
    <property type="protein sequence ID" value="PTX44347.1"/>
    <property type="molecule type" value="Genomic_DNA"/>
</dbReference>
<protein>
    <submittedName>
        <fullName evidence="1">Uncharacterized protein</fullName>
    </submittedName>
</protein>
<name>A0A2T6AKM9_9FLAO</name>